<feature type="transmembrane region" description="Helical" evidence="1">
    <location>
        <begin position="262"/>
        <end position="280"/>
    </location>
</feature>
<evidence type="ECO:0000313" key="3">
    <source>
        <dbReference type="Proteomes" id="UP000188320"/>
    </source>
</evidence>
<keyword evidence="3" id="KW-1185">Reference proteome</keyword>
<keyword evidence="1" id="KW-0472">Membrane</keyword>
<organism evidence="2 3">
    <name type="scientific">Zancudomyces culisetae</name>
    <name type="common">Gut fungus</name>
    <name type="synonym">Smittium culisetae</name>
    <dbReference type="NCBI Taxonomy" id="1213189"/>
    <lineage>
        <taxon>Eukaryota</taxon>
        <taxon>Fungi</taxon>
        <taxon>Fungi incertae sedis</taxon>
        <taxon>Zoopagomycota</taxon>
        <taxon>Kickxellomycotina</taxon>
        <taxon>Harpellomycetes</taxon>
        <taxon>Harpellales</taxon>
        <taxon>Legeriomycetaceae</taxon>
        <taxon>Zancudomyces</taxon>
    </lineage>
</organism>
<name>A0A1R1PUU7_ZANCU</name>
<reference evidence="3" key="1">
    <citation type="submission" date="2017-01" db="EMBL/GenBank/DDBJ databases">
        <authorList>
            <person name="Wang Y."/>
            <person name="White M."/>
            <person name="Kvist S."/>
            <person name="Moncalvo J.-M."/>
        </authorList>
    </citation>
    <scope>NUCLEOTIDE SEQUENCE [LARGE SCALE GENOMIC DNA]</scope>
    <source>
        <strain evidence="3">COL-18-3</strain>
    </source>
</reference>
<evidence type="ECO:0000256" key="1">
    <source>
        <dbReference type="SAM" id="Phobius"/>
    </source>
</evidence>
<dbReference type="AlphaFoldDB" id="A0A1R1PUU7"/>
<accession>A0A1R1PUU7</accession>
<evidence type="ECO:0000313" key="2">
    <source>
        <dbReference type="EMBL" id="OMH84731.1"/>
    </source>
</evidence>
<sequence>MYSNFNSQEDSYDSIKNSVRLRPRYSTSNFDLDIRTNDTSKNFAFAAATKNAPERNSEHNYKEKHTKTFYPVNNDGYEPEKDSDADICMCDKCIESFSESFIRVFPQSNRGRRFISEEKYLSKYGISDHGWHPKYDINSKHNTKNWELRVFIPKSNGVKVDLYFSSGTKKLVIYGECEYHCNLKDFNWSSCCHICNCSLSLLMPFMLSIETPEYLDYSKRPPDCISPNCCQHINSDDIFKTPIEVDITIDTRSASSSPDIPLAYFLLGAVLLILIVVYLVDSFIKFIMRNFGVSFMGMYNYIMTPTCTTIKLDNPASVAA</sequence>
<proteinExistence type="predicted"/>
<gene>
    <name evidence="2" type="ORF">AX774_g1739</name>
</gene>
<keyword evidence="1" id="KW-0812">Transmembrane</keyword>
<comment type="caution">
    <text evidence="2">The sequence shown here is derived from an EMBL/GenBank/DDBJ whole genome shotgun (WGS) entry which is preliminary data.</text>
</comment>
<dbReference type="Proteomes" id="UP000188320">
    <property type="component" value="Unassembled WGS sequence"/>
</dbReference>
<keyword evidence="1" id="KW-1133">Transmembrane helix</keyword>
<protein>
    <submittedName>
        <fullName evidence="2">Uncharacterized protein</fullName>
    </submittedName>
</protein>
<dbReference type="EMBL" id="LSSK01000158">
    <property type="protein sequence ID" value="OMH84731.1"/>
    <property type="molecule type" value="Genomic_DNA"/>
</dbReference>